<dbReference type="RefSeq" id="WP_089249616.1">
    <property type="nucleotide sequence ID" value="NZ_FZPH01000006.1"/>
</dbReference>
<dbReference type="Proteomes" id="UP000198362">
    <property type="component" value="Unassembled WGS sequence"/>
</dbReference>
<dbReference type="AlphaFoldDB" id="A0A239MML3"/>
<dbReference type="EMBL" id="FZPH01000006">
    <property type="protein sequence ID" value="SNT43503.1"/>
    <property type="molecule type" value="Genomic_DNA"/>
</dbReference>
<feature type="region of interest" description="Disordered" evidence="1">
    <location>
        <begin position="38"/>
        <end position="83"/>
    </location>
</feature>
<gene>
    <name evidence="2" type="ORF">SAMN05421812_1067</name>
</gene>
<evidence type="ECO:0000313" key="3">
    <source>
        <dbReference type="Proteomes" id="UP000198362"/>
    </source>
</evidence>
<accession>A0A239MML3</accession>
<evidence type="ECO:0000256" key="1">
    <source>
        <dbReference type="SAM" id="MobiDB-lite"/>
    </source>
</evidence>
<protein>
    <submittedName>
        <fullName evidence="2">Uncharacterized protein</fullName>
    </submittedName>
</protein>
<feature type="compositionally biased region" description="Low complexity" evidence="1">
    <location>
        <begin position="42"/>
        <end position="54"/>
    </location>
</feature>
<evidence type="ECO:0000313" key="2">
    <source>
        <dbReference type="EMBL" id="SNT43503.1"/>
    </source>
</evidence>
<keyword evidence="3" id="KW-1185">Reference proteome</keyword>
<dbReference type="OrthoDB" id="3403969at2"/>
<name>A0A239MML3_9ACTN</name>
<reference evidence="2 3" key="1">
    <citation type="submission" date="2017-06" db="EMBL/GenBank/DDBJ databases">
        <authorList>
            <person name="Kim H.J."/>
            <person name="Triplett B.A."/>
        </authorList>
    </citation>
    <scope>NUCLEOTIDE SEQUENCE [LARGE SCALE GENOMIC DNA]</scope>
    <source>
        <strain evidence="2 3">CGMCC 4.5593</strain>
    </source>
</reference>
<feature type="region of interest" description="Disordered" evidence="1">
    <location>
        <begin position="1"/>
        <end position="23"/>
    </location>
</feature>
<sequence length="83" mass="9206">MARARLDQEWTDGDGINHPAGSVVEVDDETLVRLVREGLAAEQPEQPEQPEQWPGATEERPERGWIGPTFADDGEPQGDDPTR</sequence>
<proteinExistence type="predicted"/>
<feature type="compositionally biased region" description="Acidic residues" evidence="1">
    <location>
        <begin position="72"/>
        <end position="83"/>
    </location>
</feature>
<organism evidence="2 3">
    <name type="scientific">Asanoa hainanensis</name>
    <dbReference type="NCBI Taxonomy" id="560556"/>
    <lineage>
        <taxon>Bacteria</taxon>
        <taxon>Bacillati</taxon>
        <taxon>Actinomycetota</taxon>
        <taxon>Actinomycetes</taxon>
        <taxon>Micromonosporales</taxon>
        <taxon>Micromonosporaceae</taxon>
        <taxon>Asanoa</taxon>
    </lineage>
</organism>